<evidence type="ECO:0000313" key="2">
    <source>
        <dbReference type="Proteomes" id="UP001057402"/>
    </source>
</evidence>
<protein>
    <submittedName>
        <fullName evidence="1">Uncharacterized protein</fullName>
    </submittedName>
</protein>
<comment type="caution">
    <text evidence="1">The sequence shown here is derived from an EMBL/GenBank/DDBJ whole genome shotgun (WGS) entry which is preliminary data.</text>
</comment>
<proteinExistence type="predicted"/>
<dbReference type="EMBL" id="CM042891">
    <property type="protein sequence ID" value="KAI4303739.1"/>
    <property type="molecule type" value="Genomic_DNA"/>
</dbReference>
<dbReference type="Proteomes" id="UP001057402">
    <property type="component" value="Chromosome 12"/>
</dbReference>
<reference evidence="2" key="1">
    <citation type="journal article" date="2023" name="Front. Plant Sci.">
        <title>Chromosomal-level genome assembly of Melastoma candidum provides insights into trichome evolution.</title>
        <authorList>
            <person name="Zhong Y."/>
            <person name="Wu W."/>
            <person name="Sun C."/>
            <person name="Zou P."/>
            <person name="Liu Y."/>
            <person name="Dai S."/>
            <person name="Zhou R."/>
        </authorList>
    </citation>
    <scope>NUCLEOTIDE SEQUENCE [LARGE SCALE GENOMIC DNA]</scope>
</reference>
<sequence>MHIGPNMANSSNFSSQPSMQRHPSHGQAYSHMGCFLSGPISPLAQPYRGNFPSVVPQMQPYLQHQAPIPDSEYGRNFINPDAPKPSSSTQVPGLTEQTSGKFTNFVRHNPYASTFERPLMSAFNSSSLGQVYPNANRYSNTLPSIGGSADGEGVQMPRKLAPLPNYPVAMHNSFAKSGVDQYDPLFDSINPSLNSVHKAGVLQRNESAGDTDARMSGSNDPFEAGESNRRNDFAPSTSIDDGFGVKKTVDKVAGAMEGHRIPKSQAKIDQYIDSSQRKLTKLVMGYVNKVCESVVAELKVKELQTRLIGNADSVPSLVFLFF</sequence>
<keyword evidence="2" id="KW-1185">Reference proteome</keyword>
<name>A0ACB9L1S8_9MYRT</name>
<organism evidence="1 2">
    <name type="scientific">Melastoma candidum</name>
    <dbReference type="NCBI Taxonomy" id="119954"/>
    <lineage>
        <taxon>Eukaryota</taxon>
        <taxon>Viridiplantae</taxon>
        <taxon>Streptophyta</taxon>
        <taxon>Embryophyta</taxon>
        <taxon>Tracheophyta</taxon>
        <taxon>Spermatophyta</taxon>
        <taxon>Magnoliopsida</taxon>
        <taxon>eudicotyledons</taxon>
        <taxon>Gunneridae</taxon>
        <taxon>Pentapetalae</taxon>
        <taxon>rosids</taxon>
        <taxon>malvids</taxon>
        <taxon>Myrtales</taxon>
        <taxon>Melastomataceae</taxon>
        <taxon>Melastomatoideae</taxon>
        <taxon>Melastomateae</taxon>
        <taxon>Melastoma</taxon>
    </lineage>
</organism>
<evidence type="ECO:0000313" key="1">
    <source>
        <dbReference type="EMBL" id="KAI4303739.1"/>
    </source>
</evidence>
<gene>
    <name evidence="1" type="ORF">MLD38_039336</name>
</gene>
<accession>A0ACB9L1S8</accession>